<evidence type="ECO:0000256" key="12">
    <source>
        <dbReference type="SAM" id="MobiDB-lite"/>
    </source>
</evidence>
<evidence type="ECO:0000256" key="7">
    <source>
        <dbReference type="ARBA" id="ARBA00023015"/>
    </source>
</evidence>
<dbReference type="GO" id="GO:0001164">
    <property type="term" value="F:RNA polymerase I core promoter sequence-specific DNA binding"/>
    <property type="evidence" value="ECO:0007669"/>
    <property type="project" value="InterPro"/>
</dbReference>
<evidence type="ECO:0000256" key="6">
    <source>
        <dbReference type="ARBA" id="ARBA00022833"/>
    </source>
</evidence>
<comment type="caution">
    <text evidence="16">The sequence shown here is derived from an EMBL/GenBank/DDBJ whole genome shotgun (WGS) entry which is preliminary data.</text>
</comment>
<dbReference type="InterPro" id="IPR021752">
    <property type="entry name" value="TF_Rrn7_Zf"/>
</dbReference>
<dbReference type="EMBL" id="CADEPI010000058">
    <property type="protein sequence ID" value="CAB3371079.1"/>
    <property type="molecule type" value="Genomic_DNA"/>
</dbReference>
<dbReference type="Pfam" id="PF20644">
    <property type="entry name" value="Rrn7_cyclin_N"/>
    <property type="match status" value="1"/>
</dbReference>
<sequence length="578" mass="66199">MVVCNVCQGDSFELQDGHYFCRLCHTQAEDWREEEMEVNYSQNTKLSIIMASFKSTEEDDAGDTTQRKEPADPGTWSTWEGLNSILVGQIREMEHLITLPKDFTFMAFNIWAKLLQNNGVCFTKMSFPVKAAKCIRDQKWVMQQKLHNRRNKGRRKRKKVESEDESGASSIRSANSLRTKLVNQQYISDTSATSSIVSTSISEFEDQASETESKSSLRSRHKDTKSIKLTRKTLLGVIYLALRLTNCKVQLFDLIRWLNYNHISYRWIEHMLPGESFLKGGDRELFGPKQSLLDRGTKSMVNLILTEAKHIHMILDYPYILPSDLHPLIPRLVRELCLPDELVDVISKLFLVAKPNLEFRPDISKHNYVPVAEIRVIAVVILVLKLLLGLDDLTEHQLSNWVDAEVNKLELFSWARWVEFTELRKTILADHFFWAKQMFNKQAVQTENNTFHLDPSFLPAYKNKESTALNCDKKRLLIDLSAKLLKQSVGSQAESAYYFSQSESNRPDPTKTLTPMADGIKIALENGSFNSMTEEVSKTTDSFGSSKYGHWGNGWGTVNAIHLAHFLLVAPAFVFLYH</sequence>
<organism evidence="16 17">
    <name type="scientific">Cloeon dipterum</name>
    <dbReference type="NCBI Taxonomy" id="197152"/>
    <lineage>
        <taxon>Eukaryota</taxon>
        <taxon>Metazoa</taxon>
        <taxon>Ecdysozoa</taxon>
        <taxon>Arthropoda</taxon>
        <taxon>Hexapoda</taxon>
        <taxon>Insecta</taxon>
        <taxon>Pterygota</taxon>
        <taxon>Palaeoptera</taxon>
        <taxon>Ephemeroptera</taxon>
        <taxon>Pisciforma</taxon>
        <taxon>Baetidae</taxon>
        <taxon>Cloeon</taxon>
    </lineage>
</organism>
<evidence type="ECO:0000259" key="13">
    <source>
        <dbReference type="Pfam" id="PF11781"/>
    </source>
</evidence>
<evidence type="ECO:0000256" key="1">
    <source>
        <dbReference type="ARBA" id="ARBA00004604"/>
    </source>
</evidence>
<dbReference type="Pfam" id="PF11781">
    <property type="entry name" value="Zn_ribbon_RRN7"/>
    <property type="match status" value="1"/>
</dbReference>
<gene>
    <name evidence="16" type="ORF">CLODIP_2_CD08545</name>
</gene>
<evidence type="ECO:0000256" key="11">
    <source>
        <dbReference type="ARBA" id="ARBA00032500"/>
    </source>
</evidence>
<comment type="similarity">
    <text evidence="2">Belongs to the RRN7/TAF1B family.</text>
</comment>
<evidence type="ECO:0000256" key="4">
    <source>
        <dbReference type="ARBA" id="ARBA00022723"/>
    </source>
</evidence>
<evidence type="ECO:0000256" key="8">
    <source>
        <dbReference type="ARBA" id="ARBA00023125"/>
    </source>
</evidence>
<feature type="compositionally biased region" description="Basic residues" evidence="12">
    <location>
        <begin position="146"/>
        <end position="159"/>
    </location>
</feature>
<dbReference type="InterPro" id="IPR048540">
    <property type="entry name" value="Rrn7_cyclin_N"/>
</dbReference>
<keyword evidence="5" id="KW-0863">Zinc-finger</keyword>
<evidence type="ECO:0000313" key="17">
    <source>
        <dbReference type="Proteomes" id="UP000494165"/>
    </source>
</evidence>
<feature type="domain" description="RRN7-type" evidence="13">
    <location>
        <begin position="3"/>
        <end position="29"/>
    </location>
</feature>
<keyword evidence="17" id="KW-1185">Reference proteome</keyword>
<comment type="subcellular location">
    <subcellularLocation>
        <location evidence="1">Nucleus</location>
        <location evidence="1">Nucleolus</location>
    </subcellularLocation>
</comment>
<feature type="domain" description="Rrn7/TAF1B C-terminal cyclin" evidence="15">
    <location>
        <begin position="313"/>
        <end position="426"/>
    </location>
</feature>
<reference evidence="16 17" key="1">
    <citation type="submission" date="2020-04" db="EMBL/GenBank/DDBJ databases">
        <authorList>
            <person name="Alioto T."/>
            <person name="Alioto T."/>
            <person name="Gomez Garrido J."/>
        </authorList>
    </citation>
    <scope>NUCLEOTIDE SEQUENCE [LARGE SCALE GENOMIC DNA]</scope>
</reference>
<keyword evidence="7" id="KW-0805">Transcription regulation</keyword>
<keyword evidence="6" id="KW-0862">Zinc</keyword>
<dbReference type="OrthoDB" id="10069252at2759"/>
<keyword evidence="4" id="KW-0479">Metal-binding</keyword>
<feature type="domain" description="Rrn7/TAF1B N-terminal cyclin" evidence="14">
    <location>
        <begin position="187"/>
        <end position="273"/>
    </location>
</feature>
<dbReference type="Proteomes" id="UP000494165">
    <property type="component" value="Unassembled WGS sequence"/>
</dbReference>
<evidence type="ECO:0000256" key="10">
    <source>
        <dbReference type="ARBA" id="ARBA00023242"/>
    </source>
</evidence>
<evidence type="ECO:0000313" key="16">
    <source>
        <dbReference type="EMBL" id="CAB3371079.1"/>
    </source>
</evidence>
<dbReference type="InterPro" id="IPR048538">
    <property type="entry name" value="Rrn7_cyclin_C"/>
</dbReference>
<dbReference type="GO" id="GO:0005668">
    <property type="term" value="C:RNA polymerase transcription factor SL1 complex"/>
    <property type="evidence" value="ECO:0007669"/>
    <property type="project" value="TreeGrafter"/>
</dbReference>
<dbReference type="PANTHER" id="PTHR31576">
    <property type="entry name" value="TATA BOX-BINDING PROTEIN-ASSOCIATED FACTOR RNA POLYMERASE I SUBUNIT B"/>
    <property type="match status" value="1"/>
</dbReference>
<evidence type="ECO:0000256" key="3">
    <source>
        <dbReference type="ARBA" id="ARBA00018994"/>
    </source>
</evidence>
<evidence type="ECO:0000256" key="2">
    <source>
        <dbReference type="ARBA" id="ARBA00006899"/>
    </source>
</evidence>
<accession>A0A8S1CHL5</accession>
<dbReference type="PANTHER" id="PTHR31576:SF2">
    <property type="entry name" value="TATA BOX-BINDING PROTEIN-ASSOCIATED FACTOR RNA POLYMERASE I SUBUNIT B"/>
    <property type="match status" value="1"/>
</dbReference>
<dbReference type="InterPro" id="IPR033599">
    <property type="entry name" value="TAF1B/Rrn7"/>
</dbReference>
<keyword evidence="8" id="KW-0238">DNA-binding</keyword>
<evidence type="ECO:0000259" key="14">
    <source>
        <dbReference type="Pfam" id="PF20644"/>
    </source>
</evidence>
<keyword evidence="10" id="KW-0539">Nucleus</keyword>
<proteinExistence type="inferred from homology"/>
<evidence type="ECO:0000256" key="9">
    <source>
        <dbReference type="ARBA" id="ARBA00023163"/>
    </source>
</evidence>
<dbReference type="GO" id="GO:0042790">
    <property type="term" value="P:nucleolar large rRNA transcription by RNA polymerase I"/>
    <property type="evidence" value="ECO:0007669"/>
    <property type="project" value="TreeGrafter"/>
</dbReference>
<keyword evidence="9" id="KW-0804">Transcription</keyword>
<protein>
    <recommendedName>
        <fullName evidence="3">TATA box-binding protein-associated factor RNA polymerase I subunit B</fullName>
    </recommendedName>
    <alternativeName>
        <fullName evidence="11">TATA box-binding protein-associated factor 1B</fullName>
    </alternativeName>
</protein>
<evidence type="ECO:0000256" key="5">
    <source>
        <dbReference type="ARBA" id="ARBA00022771"/>
    </source>
</evidence>
<dbReference type="AlphaFoldDB" id="A0A8S1CHL5"/>
<evidence type="ECO:0000259" key="15">
    <source>
        <dbReference type="Pfam" id="PF20645"/>
    </source>
</evidence>
<feature type="region of interest" description="Disordered" evidence="12">
    <location>
        <begin position="145"/>
        <end position="171"/>
    </location>
</feature>
<dbReference type="Pfam" id="PF20645">
    <property type="entry name" value="Rrn7_cyclin_C"/>
    <property type="match status" value="1"/>
</dbReference>
<dbReference type="GO" id="GO:0070860">
    <property type="term" value="C:RNA polymerase I core factor complex"/>
    <property type="evidence" value="ECO:0007669"/>
    <property type="project" value="InterPro"/>
</dbReference>
<dbReference type="GO" id="GO:0008270">
    <property type="term" value="F:zinc ion binding"/>
    <property type="evidence" value="ECO:0007669"/>
    <property type="project" value="UniProtKB-KW"/>
</dbReference>
<name>A0A8S1CHL5_9INSE</name>